<reference evidence="3" key="1">
    <citation type="submission" date="2018-05" db="EMBL/GenBank/DDBJ databases">
        <title>Draft genome of Mucuna pruriens seed.</title>
        <authorList>
            <person name="Nnadi N.E."/>
            <person name="Vos R."/>
            <person name="Hasami M.H."/>
            <person name="Devisetty U.K."/>
            <person name="Aguiy J.C."/>
        </authorList>
    </citation>
    <scope>NUCLEOTIDE SEQUENCE [LARGE SCALE GENOMIC DNA]</scope>
    <source>
        <strain evidence="3">JCA_2017</strain>
    </source>
</reference>
<dbReference type="EMBL" id="QJKJ01002262">
    <property type="protein sequence ID" value="RDY03591.1"/>
    <property type="molecule type" value="Genomic_DNA"/>
</dbReference>
<dbReference type="Proteomes" id="UP000257109">
    <property type="component" value="Unassembled WGS sequence"/>
</dbReference>
<name>A0A371HLA6_MUCPR</name>
<evidence type="ECO:0000313" key="4">
    <source>
        <dbReference type="Proteomes" id="UP000257109"/>
    </source>
</evidence>
<feature type="transmembrane region" description="Helical" evidence="2">
    <location>
        <begin position="41"/>
        <end position="66"/>
    </location>
</feature>
<dbReference type="PANTHER" id="PTHR35708">
    <property type="entry name" value="GB|AAD25831.1"/>
    <property type="match status" value="1"/>
</dbReference>
<accession>A0A371HLA6</accession>
<keyword evidence="2" id="KW-0812">Transmembrane</keyword>
<comment type="caution">
    <text evidence="3">The sequence shown here is derived from an EMBL/GenBank/DDBJ whole genome shotgun (WGS) entry which is preliminary data.</text>
</comment>
<protein>
    <submittedName>
        <fullName evidence="3">Uncharacterized protein</fullName>
    </submittedName>
</protein>
<keyword evidence="2" id="KW-0472">Membrane</keyword>
<gene>
    <name evidence="3" type="ORF">CR513_12788</name>
</gene>
<dbReference type="AlphaFoldDB" id="A0A371HLA6"/>
<feature type="region of interest" description="Disordered" evidence="1">
    <location>
        <begin position="1"/>
        <end position="33"/>
    </location>
</feature>
<dbReference type="PANTHER" id="PTHR35708:SF3">
    <property type="entry name" value="GB|AAD25831.1"/>
    <property type="match status" value="1"/>
</dbReference>
<organism evidence="3 4">
    <name type="scientific">Mucuna pruriens</name>
    <name type="common">Velvet bean</name>
    <name type="synonym">Dolichos pruriens</name>
    <dbReference type="NCBI Taxonomy" id="157652"/>
    <lineage>
        <taxon>Eukaryota</taxon>
        <taxon>Viridiplantae</taxon>
        <taxon>Streptophyta</taxon>
        <taxon>Embryophyta</taxon>
        <taxon>Tracheophyta</taxon>
        <taxon>Spermatophyta</taxon>
        <taxon>Magnoliopsida</taxon>
        <taxon>eudicotyledons</taxon>
        <taxon>Gunneridae</taxon>
        <taxon>Pentapetalae</taxon>
        <taxon>rosids</taxon>
        <taxon>fabids</taxon>
        <taxon>Fabales</taxon>
        <taxon>Fabaceae</taxon>
        <taxon>Papilionoideae</taxon>
        <taxon>50 kb inversion clade</taxon>
        <taxon>NPAAA clade</taxon>
        <taxon>indigoferoid/millettioid clade</taxon>
        <taxon>Phaseoleae</taxon>
        <taxon>Mucuna</taxon>
    </lineage>
</organism>
<evidence type="ECO:0000256" key="1">
    <source>
        <dbReference type="SAM" id="MobiDB-lite"/>
    </source>
</evidence>
<feature type="non-terminal residue" evidence="3">
    <location>
        <position position="1"/>
    </location>
</feature>
<feature type="region of interest" description="Disordered" evidence="1">
    <location>
        <begin position="112"/>
        <end position="149"/>
    </location>
</feature>
<keyword evidence="4" id="KW-1185">Reference proteome</keyword>
<evidence type="ECO:0000256" key="2">
    <source>
        <dbReference type="SAM" id="Phobius"/>
    </source>
</evidence>
<feature type="transmembrane region" description="Helical" evidence="2">
    <location>
        <begin position="78"/>
        <end position="96"/>
    </location>
</feature>
<evidence type="ECO:0000313" key="3">
    <source>
        <dbReference type="EMBL" id="RDY03591.1"/>
    </source>
</evidence>
<dbReference type="OrthoDB" id="784738at2759"/>
<keyword evidence="2" id="KW-1133">Transmembrane helix</keyword>
<proteinExistence type="predicted"/>
<sequence>MEKGGESDDEGNPSLRPKDPIAEGAEQEDEINHKQDRGARAYLNIIAVFMKIIITSSWMAPLAHLLLFSNYKLVGYKFFSLLFTSLAVLLSTVLYLSKHKVVPGDKLGKGNGLSLSSTSEKRRHGRESIAPTPMHKSETVTQAKENDDDDSEVLLSTFEDYEIDHTLECLDGTISDEDSLIEISLPSGCLLGRQKEESKYNNCSLQQKKRELSAETLFNKQSLMEFLAVLNEMNEEENFIEIDIALGSIKYPRLVQQCEASVPHKLWMLRKFMEKFISFFLPISIYGEDGNGEWSWQKIPNHIVNKIRAMVAPQPLNGTDIPAWALSSDGTFSTEAAYQSICI</sequence>